<evidence type="ECO:0000313" key="3">
    <source>
        <dbReference type="EMBL" id="QRC93725.1"/>
    </source>
</evidence>
<feature type="compositionally biased region" description="Polar residues" evidence="1">
    <location>
        <begin position="1"/>
        <end position="17"/>
    </location>
</feature>
<gene>
    <name evidence="3" type="ORF">JI435_039190</name>
</gene>
<proteinExistence type="predicted"/>
<feature type="domain" description="T6SS Phospholipase effector Tle1-like catalytic" evidence="2">
    <location>
        <begin position="36"/>
        <end position="414"/>
    </location>
</feature>
<reference evidence="4" key="1">
    <citation type="journal article" date="2021" name="BMC Genomics">
        <title>Chromosome-level genome assembly and manually-curated proteome of model necrotroph Parastagonospora nodorum Sn15 reveals a genome-wide trove of candidate effector homologs, and redundancy of virulence-related functions within an accessory chromosome.</title>
        <authorList>
            <person name="Bertazzoni S."/>
            <person name="Jones D.A.B."/>
            <person name="Phan H.T."/>
            <person name="Tan K.-C."/>
            <person name="Hane J.K."/>
        </authorList>
    </citation>
    <scope>NUCLEOTIDE SEQUENCE [LARGE SCALE GENOMIC DNA]</scope>
    <source>
        <strain evidence="4">SN15 / ATCC MYA-4574 / FGSC 10173)</strain>
    </source>
</reference>
<keyword evidence="4" id="KW-1185">Reference proteome</keyword>
<feature type="region of interest" description="Disordered" evidence="1">
    <location>
        <begin position="305"/>
        <end position="344"/>
    </location>
</feature>
<dbReference type="VEuPathDB" id="FungiDB:JI435_039190"/>
<dbReference type="Pfam" id="PF09994">
    <property type="entry name" value="T6SS_Tle1-like_cat"/>
    <property type="match status" value="1"/>
</dbReference>
<sequence length="666" mass="75130">MGSKNTELSRPPSNTSPIFRHDMDYGAAPKATHVRKKFVLCFDGTGNKFSGTDSDSNILKIYRMLDRNGDDQFHYYQPGIGTYVTKANGSMSRTSRLDKFKSWYAKAKDSAVGTSFDLHVMAGYRFLMRYYTPGDDIFFFGFSRGAYTARFLAEMLDHVGLLSAGNEEMCQFAWKTFQKWQCRLPEEIDRKTAPGKKTEKTRLLEFMCAFRETFSRPVRPIRFLGLFDTVNSVPAFENAWMQRSKFPYTARSSARVIRHAVSIDERRAKFRQDLISQEKPDKSLIYKRHHKRKHAKQLLQGASHIEANEKIEEERGRRDTLAPPERFRDPHETAGIRSRSADYSQYDGSIRSPAESMMSFGAHETWASDDVEGEQDIQEVWFPGCHADIGGGWPLDAGHDAALSHVPLVWMVREAQKAGLDFDEEKLEALHCWYDDDEYLGTQPQTDVPIIEVDPGSPPPTSDVNDDTGSNGIMVGAGAKDFIDEENFASHHSPHAPPADTEFHKHFHFAATKGRIHDVLQFKNGASGASVISWNIMEYMPFRRMDLREDGTWKAIIWPLPKGETRDIPANAVIHSSVIKRMLADPQYRPGNLIVGGGGRGVRHAPKDLGIGRWKVKCEDGHPVGECLVRKEPPVRAKTEDSATMPTGALGMQGNYFAGRRASRVL</sequence>
<evidence type="ECO:0000259" key="2">
    <source>
        <dbReference type="Pfam" id="PF09994"/>
    </source>
</evidence>
<feature type="region of interest" description="Disordered" evidence="1">
    <location>
        <begin position="1"/>
        <end position="21"/>
    </location>
</feature>
<dbReference type="Proteomes" id="UP000663193">
    <property type="component" value="Chromosome 3"/>
</dbReference>
<organism evidence="3 4">
    <name type="scientific">Phaeosphaeria nodorum (strain SN15 / ATCC MYA-4574 / FGSC 10173)</name>
    <name type="common">Glume blotch fungus</name>
    <name type="synonym">Parastagonospora nodorum</name>
    <dbReference type="NCBI Taxonomy" id="321614"/>
    <lineage>
        <taxon>Eukaryota</taxon>
        <taxon>Fungi</taxon>
        <taxon>Dikarya</taxon>
        <taxon>Ascomycota</taxon>
        <taxon>Pezizomycotina</taxon>
        <taxon>Dothideomycetes</taxon>
        <taxon>Pleosporomycetidae</taxon>
        <taxon>Pleosporales</taxon>
        <taxon>Pleosporineae</taxon>
        <taxon>Phaeosphaeriaceae</taxon>
        <taxon>Parastagonospora</taxon>
    </lineage>
</organism>
<evidence type="ECO:0000256" key="1">
    <source>
        <dbReference type="SAM" id="MobiDB-lite"/>
    </source>
</evidence>
<dbReference type="EMBL" id="CP069025">
    <property type="protein sequence ID" value="QRC93725.1"/>
    <property type="molecule type" value="Genomic_DNA"/>
</dbReference>
<dbReference type="PANTHER" id="PTHR33840">
    <property type="match status" value="1"/>
</dbReference>
<dbReference type="InterPro" id="IPR018712">
    <property type="entry name" value="Tle1-like_cat"/>
</dbReference>
<accession>A0A7U2EZ77</accession>
<dbReference type="OrthoDB" id="3162439at2759"/>
<evidence type="ECO:0000313" key="4">
    <source>
        <dbReference type="Proteomes" id="UP000663193"/>
    </source>
</evidence>
<protein>
    <recommendedName>
        <fullName evidence="2">T6SS Phospholipase effector Tle1-like catalytic domain-containing protein</fullName>
    </recommendedName>
</protein>
<name>A0A7U2EZ77_PHANO</name>
<feature type="compositionally biased region" description="Basic and acidic residues" evidence="1">
    <location>
        <begin position="306"/>
        <end position="334"/>
    </location>
</feature>
<dbReference type="PANTHER" id="PTHR33840:SF2">
    <property type="entry name" value="TLE1 PHOSPHOLIPASE DOMAIN-CONTAINING PROTEIN"/>
    <property type="match status" value="1"/>
</dbReference>
<dbReference type="AlphaFoldDB" id="A0A7U2EZ77"/>